<dbReference type="InterPro" id="IPR007210">
    <property type="entry name" value="ABC_Gly_betaine_transp_sub-bd"/>
</dbReference>
<proteinExistence type="predicted"/>
<dbReference type="Gene3D" id="3.10.105.10">
    <property type="entry name" value="Dipeptide-binding Protein, Domain 3"/>
    <property type="match status" value="1"/>
</dbReference>
<dbReference type="Pfam" id="PF04069">
    <property type="entry name" value="OpuAC"/>
    <property type="match status" value="1"/>
</dbReference>
<protein>
    <recommendedName>
        <fullName evidence="1">ABC-type glycine betaine transport system substrate-binding domain-containing protein</fullName>
    </recommendedName>
</protein>
<comment type="caution">
    <text evidence="2">The sequence shown here is derived from an EMBL/GenBank/DDBJ whole genome shotgun (WGS) entry which is preliminary data.</text>
</comment>
<dbReference type="GO" id="GO:0022857">
    <property type="term" value="F:transmembrane transporter activity"/>
    <property type="evidence" value="ECO:0007669"/>
    <property type="project" value="InterPro"/>
</dbReference>
<dbReference type="AlphaFoldDB" id="A0A6G3ZX33"/>
<dbReference type="SUPFAM" id="SSF53850">
    <property type="entry name" value="Periplasmic binding protein-like II"/>
    <property type="match status" value="1"/>
</dbReference>
<accession>A0A6G3ZX33</accession>
<evidence type="ECO:0000313" key="2">
    <source>
        <dbReference type="EMBL" id="NEW06773.1"/>
    </source>
</evidence>
<dbReference type="GO" id="GO:0043190">
    <property type="term" value="C:ATP-binding cassette (ABC) transporter complex"/>
    <property type="evidence" value="ECO:0007669"/>
    <property type="project" value="InterPro"/>
</dbReference>
<dbReference type="EMBL" id="JAAIKC010000003">
    <property type="protein sequence ID" value="NEW06773.1"/>
    <property type="molecule type" value="Genomic_DNA"/>
</dbReference>
<sequence>MVQRILERYGYQVETKEVPHEEMFMFHEKGDVDFLVSAWLPSSYAVYLNRYKEEVGQLGVLYERYYM</sequence>
<gene>
    <name evidence="2" type="ORF">GK047_12190</name>
</gene>
<name>A0A6G3ZX33_9BACL</name>
<dbReference type="RefSeq" id="WP_163946784.1">
    <property type="nucleotide sequence ID" value="NZ_JAAIKC010000003.1"/>
</dbReference>
<feature type="domain" description="ABC-type glycine betaine transport system substrate-binding" evidence="1">
    <location>
        <begin position="1"/>
        <end position="59"/>
    </location>
</feature>
<evidence type="ECO:0000259" key="1">
    <source>
        <dbReference type="Pfam" id="PF04069"/>
    </source>
</evidence>
<reference evidence="2" key="1">
    <citation type="submission" date="2020-02" db="EMBL/GenBank/DDBJ databases">
        <authorList>
            <person name="Shen X.-R."/>
            <person name="Zhang Y.-X."/>
        </authorList>
    </citation>
    <scope>NUCLEOTIDE SEQUENCE</scope>
    <source>
        <strain evidence="2">SYP-B3998</strain>
    </source>
</reference>
<organism evidence="2">
    <name type="scientific">Paenibacillus sp. SYP-B3998</name>
    <dbReference type="NCBI Taxonomy" id="2678564"/>
    <lineage>
        <taxon>Bacteria</taxon>
        <taxon>Bacillati</taxon>
        <taxon>Bacillota</taxon>
        <taxon>Bacilli</taxon>
        <taxon>Bacillales</taxon>
        <taxon>Paenibacillaceae</taxon>
        <taxon>Paenibacillus</taxon>
    </lineage>
</organism>